<evidence type="ECO:0000313" key="1">
    <source>
        <dbReference type="EMBL" id="SMO95051.1"/>
    </source>
</evidence>
<evidence type="ECO:0000313" key="2">
    <source>
        <dbReference type="Proteomes" id="UP000320300"/>
    </source>
</evidence>
<accession>A0A521FHB0</accession>
<keyword evidence="2" id="KW-1185">Reference proteome</keyword>
<sequence>MKFVLLLLVCLLDLSAPDLPSLRNILDQSFSNQKAANAFYEQMKGVKDADLPVMSGFRAMSEFMLCKHLLNPFSRINHFNRGRKLLESAIARDRDSPELLFFRLTTQSNVPALLNYSGNIKGDTQNLISYLETAQDKIHTDKDLHKRIKSYLLISQYCSAEEKALITRL</sequence>
<dbReference type="RefSeq" id="WP_142530224.1">
    <property type="nucleotide sequence ID" value="NZ_CBCSJO010000011.1"/>
</dbReference>
<reference evidence="1 2" key="1">
    <citation type="submission" date="2017-05" db="EMBL/GenBank/DDBJ databases">
        <authorList>
            <person name="Varghese N."/>
            <person name="Submissions S."/>
        </authorList>
    </citation>
    <scope>NUCLEOTIDE SEQUENCE [LARGE SCALE GENOMIC DNA]</scope>
    <source>
        <strain evidence="1 2">DSM 19036</strain>
    </source>
</reference>
<dbReference type="OrthoDB" id="663842at2"/>
<name>A0A521FHB0_9SPHI</name>
<proteinExistence type="predicted"/>
<dbReference type="AlphaFoldDB" id="A0A521FHB0"/>
<dbReference type="Proteomes" id="UP000320300">
    <property type="component" value="Unassembled WGS sequence"/>
</dbReference>
<protein>
    <submittedName>
        <fullName evidence="1">Uncharacterized protein</fullName>
    </submittedName>
</protein>
<dbReference type="EMBL" id="FXTN01000012">
    <property type="protein sequence ID" value="SMO95051.1"/>
    <property type="molecule type" value="Genomic_DNA"/>
</dbReference>
<organism evidence="1 2">
    <name type="scientific">Pedobacter westerhofensis</name>
    <dbReference type="NCBI Taxonomy" id="425512"/>
    <lineage>
        <taxon>Bacteria</taxon>
        <taxon>Pseudomonadati</taxon>
        <taxon>Bacteroidota</taxon>
        <taxon>Sphingobacteriia</taxon>
        <taxon>Sphingobacteriales</taxon>
        <taxon>Sphingobacteriaceae</taxon>
        <taxon>Pedobacter</taxon>
    </lineage>
</organism>
<gene>
    <name evidence="1" type="ORF">SAMN06265348_1127</name>
</gene>